<dbReference type="Proteomes" id="UP001249851">
    <property type="component" value="Unassembled WGS sequence"/>
</dbReference>
<evidence type="ECO:0000313" key="2">
    <source>
        <dbReference type="Proteomes" id="UP001249851"/>
    </source>
</evidence>
<keyword evidence="2" id="KW-1185">Reference proteome</keyword>
<dbReference type="EMBL" id="JARQWQ010000004">
    <property type="protein sequence ID" value="KAK2572329.1"/>
    <property type="molecule type" value="Genomic_DNA"/>
</dbReference>
<sequence length="175" mass="19380">MKSGMLQCLLIVKKRKMCCDSRSLTGDEFPHPLCNPLLGYGLDIRSAQTAPLITNQKIKSAMISCGFRITVSSAVVLLVYQCGNDLRVMHCKNVIKSQQITKVDRERPPASDLKPVLNLDCEKGRIRCKVVCDKKRMTEEAKFVEKELSGAVGRDFAPPGDCGFVCSLEENGRIS</sequence>
<comment type="caution">
    <text evidence="1">The sequence shown here is derived from an EMBL/GenBank/DDBJ whole genome shotgun (WGS) entry which is preliminary data.</text>
</comment>
<reference evidence="1" key="1">
    <citation type="journal article" date="2023" name="G3 (Bethesda)">
        <title>Whole genome assembly and annotation of the endangered Caribbean coral Acropora cervicornis.</title>
        <authorList>
            <person name="Selwyn J.D."/>
            <person name="Vollmer S.V."/>
        </authorList>
    </citation>
    <scope>NUCLEOTIDE SEQUENCE</scope>
    <source>
        <strain evidence="1">K2</strain>
    </source>
</reference>
<organism evidence="1 2">
    <name type="scientific">Acropora cervicornis</name>
    <name type="common">Staghorn coral</name>
    <dbReference type="NCBI Taxonomy" id="6130"/>
    <lineage>
        <taxon>Eukaryota</taxon>
        <taxon>Metazoa</taxon>
        <taxon>Cnidaria</taxon>
        <taxon>Anthozoa</taxon>
        <taxon>Hexacorallia</taxon>
        <taxon>Scleractinia</taxon>
        <taxon>Astrocoeniina</taxon>
        <taxon>Acroporidae</taxon>
        <taxon>Acropora</taxon>
    </lineage>
</organism>
<proteinExistence type="predicted"/>
<gene>
    <name evidence="1" type="ORF">P5673_002556</name>
</gene>
<evidence type="ECO:0000313" key="1">
    <source>
        <dbReference type="EMBL" id="KAK2572329.1"/>
    </source>
</evidence>
<accession>A0AAD9VFB5</accession>
<name>A0AAD9VFB5_ACRCE</name>
<protein>
    <submittedName>
        <fullName evidence="1">Uncharacterized protein</fullName>
    </submittedName>
</protein>
<dbReference type="AlphaFoldDB" id="A0AAD9VFB5"/>
<reference evidence="1" key="2">
    <citation type="journal article" date="2023" name="Science">
        <title>Genomic signatures of disease resistance in endangered staghorn corals.</title>
        <authorList>
            <person name="Vollmer S.V."/>
            <person name="Selwyn J.D."/>
            <person name="Despard B.A."/>
            <person name="Roesel C.L."/>
        </authorList>
    </citation>
    <scope>NUCLEOTIDE SEQUENCE</scope>
    <source>
        <strain evidence="1">K2</strain>
    </source>
</reference>